<dbReference type="Pfam" id="PF00072">
    <property type="entry name" value="Response_reg"/>
    <property type="match status" value="1"/>
</dbReference>
<feature type="modified residue" description="4-aspartylphosphate" evidence="2">
    <location>
        <position position="58"/>
    </location>
</feature>
<dbReference type="Gene3D" id="3.40.50.2300">
    <property type="match status" value="1"/>
</dbReference>
<dbReference type="GO" id="GO:0000160">
    <property type="term" value="P:phosphorelay signal transduction system"/>
    <property type="evidence" value="ECO:0007669"/>
    <property type="project" value="InterPro"/>
</dbReference>
<dbReference type="SMART" id="SM00448">
    <property type="entry name" value="REC"/>
    <property type="match status" value="1"/>
</dbReference>
<protein>
    <submittedName>
        <fullName evidence="4">Response regulator</fullName>
    </submittedName>
</protein>
<accession>A0A3N2QTL2</accession>
<proteinExistence type="predicted"/>
<dbReference type="OrthoDB" id="582170at2"/>
<name>A0A3N2QTL2_9RHOB</name>
<dbReference type="EMBL" id="RDRB01000009">
    <property type="protein sequence ID" value="ROT98479.1"/>
    <property type="molecule type" value="Genomic_DNA"/>
</dbReference>
<evidence type="ECO:0000313" key="5">
    <source>
        <dbReference type="Proteomes" id="UP000268016"/>
    </source>
</evidence>
<dbReference type="InterPro" id="IPR050595">
    <property type="entry name" value="Bact_response_regulator"/>
</dbReference>
<reference evidence="4 5" key="1">
    <citation type="submission" date="2018-10" db="EMBL/GenBank/DDBJ databases">
        <title>Histidinibacterium lentulum gen. nov., sp. nov., a marine bacterium from the culture broth of Picochlorum sp. 122.</title>
        <authorList>
            <person name="Wang G."/>
        </authorList>
    </citation>
    <scope>NUCLEOTIDE SEQUENCE [LARGE SCALE GENOMIC DNA]</scope>
    <source>
        <strain evidence="4 5">B17</strain>
    </source>
</reference>
<dbReference type="PROSITE" id="PS50110">
    <property type="entry name" value="RESPONSE_REGULATORY"/>
    <property type="match status" value="1"/>
</dbReference>
<keyword evidence="1 2" id="KW-0597">Phosphoprotein</keyword>
<dbReference type="InterPro" id="IPR001789">
    <property type="entry name" value="Sig_transdc_resp-reg_receiver"/>
</dbReference>
<dbReference type="SUPFAM" id="SSF52172">
    <property type="entry name" value="CheY-like"/>
    <property type="match status" value="1"/>
</dbReference>
<evidence type="ECO:0000256" key="1">
    <source>
        <dbReference type="ARBA" id="ARBA00022553"/>
    </source>
</evidence>
<evidence type="ECO:0000259" key="3">
    <source>
        <dbReference type="PROSITE" id="PS50110"/>
    </source>
</evidence>
<dbReference type="Proteomes" id="UP000268016">
    <property type="component" value="Unassembled WGS sequence"/>
</dbReference>
<sequence>MTSLAGMRVLIVEDEMLLAMDLEAVISGWGAEVLGPVPSIDKALALLSDERPDVATLDMNLSGVSSRPLAEEFAARRIPFVVVSGYSEADALANGFVKKPYDEGDLRRALEDALR</sequence>
<dbReference type="AlphaFoldDB" id="A0A3N2QTL2"/>
<evidence type="ECO:0000313" key="4">
    <source>
        <dbReference type="EMBL" id="ROT98479.1"/>
    </source>
</evidence>
<dbReference type="InterPro" id="IPR011006">
    <property type="entry name" value="CheY-like_superfamily"/>
</dbReference>
<gene>
    <name evidence="4" type="ORF">EAT49_16175</name>
</gene>
<organism evidence="4 5">
    <name type="scientific">Histidinibacterium lentulum</name>
    <dbReference type="NCBI Taxonomy" id="2480588"/>
    <lineage>
        <taxon>Bacteria</taxon>
        <taxon>Pseudomonadati</taxon>
        <taxon>Pseudomonadota</taxon>
        <taxon>Alphaproteobacteria</taxon>
        <taxon>Rhodobacterales</taxon>
        <taxon>Paracoccaceae</taxon>
        <taxon>Histidinibacterium</taxon>
    </lineage>
</organism>
<dbReference type="RefSeq" id="WP_123643346.1">
    <property type="nucleotide sequence ID" value="NZ_ML119089.1"/>
</dbReference>
<feature type="domain" description="Response regulatory" evidence="3">
    <location>
        <begin position="8"/>
        <end position="114"/>
    </location>
</feature>
<dbReference type="PANTHER" id="PTHR44591:SF24">
    <property type="entry name" value="PROTEIN-GLUTAMATE METHYLESTERASE_PROTEIN-GLUTAMINE GLUTAMINASE 1"/>
    <property type="match status" value="1"/>
</dbReference>
<comment type="caution">
    <text evidence="4">The sequence shown here is derived from an EMBL/GenBank/DDBJ whole genome shotgun (WGS) entry which is preliminary data.</text>
</comment>
<dbReference type="PANTHER" id="PTHR44591">
    <property type="entry name" value="STRESS RESPONSE REGULATOR PROTEIN 1"/>
    <property type="match status" value="1"/>
</dbReference>
<evidence type="ECO:0000256" key="2">
    <source>
        <dbReference type="PROSITE-ProRule" id="PRU00169"/>
    </source>
</evidence>
<keyword evidence="5" id="KW-1185">Reference proteome</keyword>